<evidence type="ECO:0000313" key="2">
    <source>
        <dbReference type="EMBL" id="CAB1430534.1"/>
    </source>
</evidence>
<gene>
    <name evidence="2" type="ORF">PLEPLA_LOCUS18516</name>
</gene>
<evidence type="ECO:0000313" key="3">
    <source>
        <dbReference type="Proteomes" id="UP001153269"/>
    </source>
</evidence>
<keyword evidence="3" id="KW-1185">Reference proteome</keyword>
<dbReference type="EMBL" id="CADEAL010001240">
    <property type="protein sequence ID" value="CAB1430534.1"/>
    <property type="molecule type" value="Genomic_DNA"/>
</dbReference>
<dbReference type="Proteomes" id="UP001153269">
    <property type="component" value="Unassembled WGS sequence"/>
</dbReference>
<name>A0A9N7YND0_PLEPL</name>
<organism evidence="2 3">
    <name type="scientific">Pleuronectes platessa</name>
    <name type="common">European plaice</name>
    <dbReference type="NCBI Taxonomy" id="8262"/>
    <lineage>
        <taxon>Eukaryota</taxon>
        <taxon>Metazoa</taxon>
        <taxon>Chordata</taxon>
        <taxon>Craniata</taxon>
        <taxon>Vertebrata</taxon>
        <taxon>Euteleostomi</taxon>
        <taxon>Actinopterygii</taxon>
        <taxon>Neopterygii</taxon>
        <taxon>Teleostei</taxon>
        <taxon>Neoteleostei</taxon>
        <taxon>Acanthomorphata</taxon>
        <taxon>Carangaria</taxon>
        <taxon>Pleuronectiformes</taxon>
        <taxon>Pleuronectoidei</taxon>
        <taxon>Pleuronectidae</taxon>
        <taxon>Pleuronectes</taxon>
    </lineage>
</organism>
<reference evidence="2" key="1">
    <citation type="submission" date="2020-03" db="EMBL/GenBank/DDBJ databases">
        <authorList>
            <person name="Weist P."/>
        </authorList>
    </citation>
    <scope>NUCLEOTIDE SEQUENCE</scope>
</reference>
<evidence type="ECO:0000256" key="1">
    <source>
        <dbReference type="SAM" id="MobiDB-lite"/>
    </source>
</evidence>
<accession>A0A9N7YND0</accession>
<protein>
    <submittedName>
        <fullName evidence="2">Uncharacterized protein</fullName>
    </submittedName>
</protein>
<proteinExistence type="predicted"/>
<dbReference type="AlphaFoldDB" id="A0A9N7YND0"/>
<feature type="region of interest" description="Disordered" evidence="1">
    <location>
        <begin position="62"/>
        <end position="83"/>
    </location>
</feature>
<sequence length="100" mass="11138">METLSKIIFDSFLNHGSLEDTRSTMGDCAPGFCQFRDGPDTELQQRLQEEDEPDLKKHQFRFIPPRGRDTPHPPDGGECTAGAQLNAYSNVSVSLKQGEV</sequence>
<comment type="caution">
    <text evidence="2">The sequence shown here is derived from an EMBL/GenBank/DDBJ whole genome shotgun (WGS) entry which is preliminary data.</text>
</comment>